<accession>A0AAD1W258</accession>
<evidence type="ECO:0000313" key="2">
    <source>
        <dbReference type="Proteomes" id="UP001295444"/>
    </source>
</evidence>
<dbReference type="EMBL" id="OW240915">
    <property type="protein sequence ID" value="CAH2285561.1"/>
    <property type="molecule type" value="Genomic_DNA"/>
</dbReference>
<dbReference type="AlphaFoldDB" id="A0AAD1W258"/>
<keyword evidence="2" id="KW-1185">Reference proteome</keyword>
<gene>
    <name evidence="1" type="ORF">PECUL_23A038718</name>
</gene>
<proteinExistence type="predicted"/>
<sequence length="88" mass="10280">MIGEAAYYIKIRIRCPSNYDVWLCMDYVSTLLYIDRFDGTVPRFPKYSDSIHGLSFRPPFADHQRLSPSSTNLQPFLAVVRSFFGFIY</sequence>
<organism evidence="1 2">
    <name type="scientific">Pelobates cultripes</name>
    <name type="common">Western spadefoot toad</name>
    <dbReference type="NCBI Taxonomy" id="61616"/>
    <lineage>
        <taxon>Eukaryota</taxon>
        <taxon>Metazoa</taxon>
        <taxon>Chordata</taxon>
        <taxon>Craniata</taxon>
        <taxon>Vertebrata</taxon>
        <taxon>Euteleostomi</taxon>
        <taxon>Amphibia</taxon>
        <taxon>Batrachia</taxon>
        <taxon>Anura</taxon>
        <taxon>Pelobatoidea</taxon>
        <taxon>Pelobatidae</taxon>
        <taxon>Pelobates</taxon>
    </lineage>
</organism>
<evidence type="ECO:0000313" key="1">
    <source>
        <dbReference type="EMBL" id="CAH2285561.1"/>
    </source>
</evidence>
<dbReference type="Proteomes" id="UP001295444">
    <property type="component" value="Chromosome 04"/>
</dbReference>
<name>A0AAD1W258_PELCU</name>
<protein>
    <submittedName>
        <fullName evidence="1">Uncharacterized protein</fullName>
    </submittedName>
</protein>
<reference evidence="1" key="1">
    <citation type="submission" date="2022-03" db="EMBL/GenBank/DDBJ databases">
        <authorList>
            <person name="Alioto T."/>
            <person name="Alioto T."/>
            <person name="Gomez Garrido J."/>
        </authorList>
    </citation>
    <scope>NUCLEOTIDE SEQUENCE</scope>
</reference>